<dbReference type="AlphaFoldDB" id="A0A9N9XDG1"/>
<evidence type="ECO:0000256" key="1">
    <source>
        <dbReference type="ARBA" id="ARBA00022460"/>
    </source>
</evidence>
<dbReference type="OrthoDB" id="6515429at2759"/>
<dbReference type="EMBL" id="OU898280">
    <property type="protein sequence ID" value="CAG9835140.1"/>
    <property type="molecule type" value="Genomic_DNA"/>
</dbReference>
<dbReference type="PROSITE" id="PS51155">
    <property type="entry name" value="CHIT_BIND_RR_2"/>
    <property type="match status" value="1"/>
</dbReference>
<feature type="compositionally biased region" description="Polar residues" evidence="3">
    <location>
        <begin position="299"/>
        <end position="314"/>
    </location>
</feature>
<feature type="signal peptide" evidence="4">
    <location>
        <begin position="1"/>
        <end position="16"/>
    </location>
</feature>
<dbReference type="InterPro" id="IPR000618">
    <property type="entry name" value="Insect_cuticle"/>
</dbReference>
<name>A0A9N9XDG1_DIABA</name>
<evidence type="ECO:0000313" key="5">
    <source>
        <dbReference type="EMBL" id="CAG9835140.1"/>
    </source>
</evidence>
<reference evidence="5" key="1">
    <citation type="submission" date="2022-01" db="EMBL/GenBank/DDBJ databases">
        <authorList>
            <person name="King R."/>
        </authorList>
    </citation>
    <scope>NUCLEOTIDE SEQUENCE</scope>
</reference>
<evidence type="ECO:0008006" key="7">
    <source>
        <dbReference type="Google" id="ProtNLM"/>
    </source>
</evidence>
<evidence type="ECO:0000256" key="2">
    <source>
        <dbReference type="PROSITE-ProRule" id="PRU00497"/>
    </source>
</evidence>
<feature type="compositionally biased region" description="Basic and acidic residues" evidence="3">
    <location>
        <begin position="274"/>
        <end position="298"/>
    </location>
</feature>
<evidence type="ECO:0000313" key="6">
    <source>
        <dbReference type="Proteomes" id="UP001153709"/>
    </source>
</evidence>
<dbReference type="Pfam" id="PF00379">
    <property type="entry name" value="Chitin_bind_4"/>
    <property type="match status" value="1"/>
</dbReference>
<feature type="region of interest" description="Disordered" evidence="3">
    <location>
        <begin position="270"/>
        <end position="314"/>
    </location>
</feature>
<organism evidence="5 6">
    <name type="scientific">Diabrotica balteata</name>
    <name type="common">Banded cucumber beetle</name>
    <dbReference type="NCBI Taxonomy" id="107213"/>
    <lineage>
        <taxon>Eukaryota</taxon>
        <taxon>Metazoa</taxon>
        <taxon>Ecdysozoa</taxon>
        <taxon>Arthropoda</taxon>
        <taxon>Hexapoda</taxon>
        <taxon>Insecta</taxon>
        <taxon>Pterygota</taxon>
        <taxon>Neoptera</taxon>
        <taxon>Endopterygota</taxon>
        <taxon>Coleoptera</taxon>
        <taxon>Polyphaga</taxon>
        <taxon>Cucujiformia</taxon>
        <taxon>Chrysomeloidea</taxon>
        <taxon>Chrysomelidae</taxon>
        <taxon>Galerucinae</taxon>
        <taxon>Diabroticina</taxon>
        <taxon>Diabroticites</taxon>
        <taxon>Diabrotica</taxon>
    </lineage>
</organism>
<sequence>MKFIIVVSALLACAASSPTAYIVPLAEISAPIASQYHSQDSLGQYTYGYANHLSAKSEARAFDGSVLGSYSYVDANGKIQSVEYAADDQGFRATASNLPVAPAVPEIPVVAVPAPIQDTPEVLEARAKHLAAVEEIKSRAGQDEIKAEDRNSVEVPAIKTDVALKSEGQPLAITSSIPVSPIPLLAYGSSVYATPGVAIKSFVSPTFALRAAPSSSFSYSYGINNVYGYNSLYYPGFTAYSAPITQVVTSPVIAKSLLEHPQFRKLEGNAVKIESNEGREEKSDQKKLETVEKQEKMSDASSEASQVKVSNSEQ</sequence>
<accession>A0A9N9XDG1</accession>
<protein>
    <recommendedName>
        <fullName evidence="7">Cuticle protein 6</fullName>
    </recommendedName>
</protein>
<dbReference type="PANTHER" id="PTHR10380">
    <property type="entry name" value="CUTICLE PROTEIN"/>
    <property type="match status" value="1"/>
</dbReference>
<evidence type="ECO:0000256" key="4">
    <source>
        <dbReference type="SAM" id="SignalP"/>
    </source>
</evidence>
<dbReference type="InterPro" id="IPR050468">
    <property type="entry name" value="Cuticle_Struct_Prot"/>
</dbReference>
<dbReference type="GO" id="GO:0008010">
    <property type="term" value="F:structural constituent of chitin-based larval cuticle"/>
    <property type="evidence" value="ECO:0007669"/>
    <property type="project" value="TreeGrafter"/>
</dbReference>
<dbReference type="PROSITE" id="PS00233">
    <property type="entry name" value="CHIT_BIND_RR_1"/>
    <property type="match status" value="1"/>
</dbReference>
<dbReference type="Proteomes" id="UP001153709">
    <property type="component" value="Chromosome 5"/>
</dbReference>
<dbReference type="PANTHER" id="PTHR10380:SF196">
    <property type="entry name" value="CUTICULAR PROTEIN 72EA"/>
    <property type="match status" value="1"/>
</dbReference>
<dbReference type="GO" id="GO:0062129">
    <property type="term" value="C:chitin-based extracellular matrix"/>
    <property type="evidence" value="ECO:0007669"/>
    <property type="project" value="TreeGrafter"/>
</dbReference>
<keyword evidence="1 2" id="KW-0193">Cuticle</keyword>
<keyword evidence="4" id="KW-0732">Signal</keyword>
<feature type="chain" id="PRO_5040349212" description="Cuticle protein 6" evidence="4">
    <location>
        <begin position="17"/>
        <end position="314"/>
    </location>
</feature>
<evidence type="ECO:0000256" key="3">
    <source>
        <dbReference type="SAM" id="MobiDB-lite"/>
    </source>
</evidence>
<keyword evidence="6" id="KW-1185">Reference proteome</keyword>
<proteinExistence type="predicted"/>
<gene>
    <name evidence="5" type="ORF">DIABBA_LOCUS8367</name>
</gene>
<dbReference type="InterPro" id="IPR031311">
    <property type="entry name" value="CHIT_BIND_RR_consensus"/>
</dbReference>